<comment type="caution">
    <text evidence="17">The sequence shown here is derived from an EMBL/GenBank/DDBJ whole genome shotgun (WGS) entry which is preliminary data.</text>
</comment>
<evidence type="ECO:0000256" key="6">
    <source>
        <dbReference type="ARBA" id="ARBA00022538"/>
    </source>
</evidence>
<keyword evidence="6 13" id="KW-0633">Potassium transport</keyword>
<dbReference type="PANTHER" id="PTHR30540">
    <property type="entry name" value="OSMOTIC STRESS POTASSIUM TRANSPORTER"/>
    <property type="match status" value="1"/>
</dbReference>
<name>A0A1W9I4C4_9HYPH</name>
<feature type="transmembrane region" description="Helical" evidence="13">
    <location>
        <begin position="391"/>
        <end position="413"/>
    </location>
</feature>
<dbReference type="InterPro" id="IPR023051">
    <property type="entry name" value="Kup"/>
</dbReference>
<feature type="domain" description="K+ potassium transporter integral membrane" evidence="15">
    <location>
        <begin position="40"/>
        <end position="488"/>
    </location>
</feature>
<comment type="function">
    <text evidence="13">Transport of potassium into the cell. Likely operates as a K(+):H(+) symporter.</text>
</comment>
<dbReference type="InterPro" id="IPR053952">
    <property type="entry name" value="K_trans_C"/>
</dbReference>
<feature type="region of interest" description="Disordered" evidence="14">
    <location>
        <begin position="1"/>
        <end position="29"/>
    </location>
</feature>
<organism evidence="17 18">
    <name type="scientific">Candidatus Raskinella chloraquaticus</name>
    <dbReference type="NCBI Taxonomy" id="1951219"/>
    <lineage>
        <taxon>Bacteria</taxon>
        <taxon>Pseudomonadati</taxon>
        <taxon>Pseudomonadota</taxon>
        <taxon>Alphaproteobacteria</taxon>
        <taxon>Hyphomicrobiales</taxon>
        <taxon>Phreatobacteraceae</taxon>
        <taxon>Candidatus Raskinella</taxon>
    </lineage>
</organism>
<evidence type="ECO:0000256" key="4">
    <source>
        <dbReference type="ARBA" id="ARBA00022475"/>
    </source>
</evidence>
<feature type="transmembrane region" description="Helical" evidence="13">
    <location>
        <begin position="449"/>
        <end position="469"/>
    </location>
</feature>
<feature type="transmembrane region" description="Helical" evidence="13">
    <location>
        <begin position="271"/>
        <end position="291"/>
    </location>
</feature>
<feature type="transmembrane region" description="Helical" evidence="13">
    <location>
        <begin position="127"/>
        <end position="155"/>
    </location>
</feature>
<dbReference type="AlphaFoldDB" id="A0A1W9I4C4"/>
<dbReference type="Pfam" id="PF02705">
    <property type="entry name" value="K_trans"/>
    <property type="match status" value="1"/>
</dbReference>
<evidence type="ECO:0000256" key="5">
    <source>
        <dbReference type="ARBA" id="ARBA00022519"/>
    </source>
</evidence>
<dbReference type="InterPro" id="IPR003855">
    <property type="entry name" value="K+_transporter"/>
</dbReference>
<feature type="transmembrane region" description="Helical" evidence="13">
    <location>
        <begin position="36"/>
        <end position="57"/>
    </location>
</feature>
<evidence type="ECO:0000256" key="14">
    <source>
        <dbReference type="SAM" id="MobiDB-lite"/>
    </source>
</evidence>
<evidence type="ECO:0000256" key="13">
    <source>
        <dbReference type="HAMAP-Rule" id="MF_01522"/>
    </source>
</evidence>
<keyword evidence="10 13" id="KW-1133">Transmembrane helix</keyword>
<dbReference type="EMBL" id="LWDL01000002">
    <property type="protein sequence ID" value="OQW54568.1"/>
    <property type="molecule type" value="Genomic_DNA"/>
</dbReference>
<dbReference type="STRING" id="1827387.A4S15_14340"/>
<keyword evidence="11 13" id="KW-0406">Ion transport</keyword>
<proteinExistence type="inferred from homology"/>
<keyword evidence="7 13" id="KW-0812">Transmembrane</keyword>
<evidence type="ECO:0000256" key="12">
    <source>
        <dbReference type="ARBA" id="ARBA00023136"/>
    </source>
</evidence>
<dbReference type="Pfam" id="PF22776">
    <property type="entry name" value="K_trans_C"/>
    <property type="match status" value="1"/>
</dbReference>
<dbReference type="HAMAP" id="MF_01522">
    <property type="entry name" value="Kup"/>
    <property type="match status" value="1"/>
</dbReference>
<evidence type="ECO:0000259" key="15">
    <source>
        <dbReference type="Pfam" id="PF02705"/>
    </source>
</evidence>
<sequence length="646" mass="70094">MPSTPETLPGAESSHDAAGKSATGDTSHHGPKTASFAALAIGSIGVVFGDIGTSPIYALRESLNHITSGGVQRYEVIGIVSLLLWSLIVVVTLKYVLLIMRADNKGEGGTLSLLALAQRAIGRRTNFVFALGIAGAALFYGDAIITPAISVLSAVEGLKVVTPALEHYVVPITLIILICLFAVQSRGTHSVGAWFGPITLAWFICLAILGLRQIPQDYEILTAFNPVLAISFLSREGWIGFTVVGSVFLAVTGAEALYADMGHFGRSPIRFSWMAIVLPSLTINYLGQGAMVLANPQAIDNIFFQMAPEWAVLPLVILATAATVIASQAVITGAFSMTQQAVQLGLLPRLEIRYTSETTAGQIFVPRVNRLLLIGVILLVLYFGSSSKLAAAYGISVTGSMVVDTALAFIVAIRVWKWRPWLAVVVILPFLLVDLSFLAANLLKFFDGGFVPLMLALAIVVTMASWVRGTVILSQKMRRDTLPLTSLFRSLEKVQRVSGTAVFLTTDPLSVPHALLHNLKHNKVLHQTNVILSVQFAETPHVAKEERTTVEHISADFWRIIVNYGYMDTPNVPLALAKCRQSGLKFDIMTTSFFLGRRNLKRDPRSGMPMWQDRLFISLTKDATNATDFFHIPSGRVVELGTQVLV</sequence>
<reference evidence="17 18" key="1">
    <citation type="journal article" date="2017" name="Water Res.">
        <title>Comammox in drinking water systems.</title>
        <authorList>
            <person name="Wang Y."/>
            <person name="Ma L."/>
            <person name="Mao Y."/>
            <person name="Jiang X."/>
            <person name="Xia Y."/>
            <person name="Yu K."/>
            <person name="Li B."/>
            <person name="Zhang T."/>
        </authorList>
    </citation>
    <scope>NUCLEOTIDE SEQUENCE [LARGE SCALE GENOMIC DNA]</scope>
    <source>
        <strain evidence="17">SG_bin8</strain>
    </source>
</reference>
<feature type="transmembrane region" description="Helical" evidence="13">
    <location>
        <begin position="191"/>
        <end position="211"/>
    </location>
</feature>
<evidence type="ECO:0000259" key="16">
    <source>
        <dbReference type="Pfam" id="PF22776"/>
    </source>
</evidence>
<comment type="similarity">
    <text evidence="2 13">Belongs to the HAK/KUP transporter (TC 2.A.72) family.</text>
</comment>
<dbReference type="GO" id="GO:0015293">
    <property type="term" value="F:symporter activity"/>
    <property type="evidence" value="ECO:0007669"/>
    <property type="project" value="UniProtKB-UniRule"/>
</dbReference>
<evidence type="ECO:0000256" key="11">
    <source>
        <dbReference type="ARBA" id="ARBA00023065"/>
    </source>
</evidence>
<evidence type="ECO:0000256" key="1">
    <source>
        <dbReference type="ARBA" id="ARBA00004141"/>
    </source>
</evidence>
<evidence type="ECO:0000256" key="9">
    <source>
        <dbReference type="ARBA" id="ARBA00022958"/>
    </source>
</evidence>
<evidence type="ECO:0000313" key="18">
    <source>
        <dbReference type="Proteomes" id="UP000192872"/>
    </source>
</evidence>
<feature type="transmembrane region" description="Helical" evidence="13">
    <location>
        <begin position="311"/>
        <end position="335"/>
    </location>
</feature>
<keyword evidence="4 13" id="KW-1003">Cell membrane</keyword>
<feature type="domain" description="K+ potassium transporter C-terminal" evidence="16">
    <location>
        <begin position="498"/>
        <end position="644"/>
    </location>
</feature>
<feature type="transmembrane region" description="Helical" evidence="13">
    <location>
        <begin position="167"/>
        <end position="184"/>
    </location>
</feature>
<gene>
    <name evidence="17" type="primary">trkD</name>
    <name evidence="13" type="synonym">kup</name>
    <name evidence="17" type="ORF">A4S15_14340</name>
</gene>
<evidence type="ECO:0000256" key="7">
    <source>
        <dbReference type="ARBA" id="ARBA00022692"/>
    </source>
</evidence>
<feature type="transmembrane region" description="Helical" evidence="13">
    <location>
        <begin position="420"/>
        <end position="443"/>
    </location>
</feature>
<keyword evidence="12 13" id="KW-0472">Membrane</keyword>
<accession>A0A1W9I4C4</accession>
<feature type="transmembrane region" description="Helical" evidence="13">
    <location>
        <begin position="77"/>
        <end position="97"/>
    </location>
</feature>
<evidence type="ECO:0000256" key="2">
    <source>
        <dbReference type="ARBA" id="ARBA00007019"/>
    </source>
</evidence>
<dbReference type="PANTHER" id="PTHR30540:SF79">
    <property type="entry name" value="LOW AFFINITY POTASSIUM TRANSPORT SYSTEM PROTEIN KUP"/>
    <property type="match status" value="1"/>
</dbReference>
<dbReference type="InterPro" id="IPR053951">
    <property type="entry name" value="K_trans_N"/>
</dbReference>
<keyword evidence="9 13" id="KW-0630">Potassium</keyword>
<dbReference type="GO" id="GO:0005886">
    <property type="term" value="C:plasma membrane"/>
    <property type="evidence" value="ECO:0007669"/>
    <property type="project" value="UniProtKB-SubCell"/>
</dbReference>
<keyword evidence="5" id="KW-0997">Cell inner membrane</keyword>
<keyword evidence="8 13" id="KW-0769">Symport</keyword>
<evidence type="ECO:0000256" key="10">
    <source>
        <dbReference type="ARBA" id="ARBA00022989"/>
    </source>
</evidence>
<feature type="transmembrane region" description="Helical" evidence="13">
    <location>
        <begin position="368"/>
        <end position="385"/>
    </location>
</feature>
<protein>
    <recommendedName>
        <fullName evidence="13">Probable potassium transport system protein Kup</fullName>
    </recommendedName>
</protein>
<dbReference type="RefSeq" id="WP_376802776.1">
    <property type="nucleotide sequence ID" value="NZ_DBNB01000035.1"/>
</dbReference>
<feature type="transmembrane region" description="Helical" evidence="13">
    <location>
        <begin position="238"/>
        <end position="259"/>
    </location>
</feature>
<evidence type="ECO:0000256" key="8">
    <source>
        <dbReference type="ARBA" id="ARBA00022847"/>
    </source>
</evidence>
<dbReference type="Proteomes" id="UP000192872">
    <property type="component" value="Unassembled WGS sequence"/>
</dbReference>
<comment type="catalytic activity">
    <reaction evidence="13">
        <text>K(+)(in) + H(+)(in) = K(+)(out) + H(+)(out)</text>
        <dbReference type="Rhea" id="RHEA:28490"/>
        <dbReference type="ChEBI" id="CHEBI:15378"/>
        <dbReference type="ChEBI" id="CHEBI:29103"/>
    </reaction>
</comment>
<keyword evidence="3 13" id="KW-0813">Transport</keyword>
<evidence type="ECO:0000313" key="17">
    <source>
        <dbReference type="EMBL" id="OQW54568.1"/>
    </source>
</evidence>
<dbReference type="GO" id="GO:0015079">
    <property type="term" value="F:potassium ion transmembrane transporter activity"/>
    <property type="evidence" value="ECO:0007669"/>
    <property type="project" value="UniProtKB-UniRule"/>
</dbReference>
<comment type="subcellular location">
    <subcellularLocation>
        <location evidence="13">Cell membrane</location>
        <topology evidence="13">Multi-pass membrane protein</topology>
    </subcellularLocation>
    <subcellularLocation>
        <location evidence="1">Membrane</location>
        <topology evidence="1">Multi-pass membrane protein</topology>
    </subcellularLocation>
</comment>
<evidence type="ECO:0000256" key="3">
    <source>
        <dbReference type="ARBA" id="ARBA00022448"/>
    </source>
</evidence>